<evidence type="ECO:0000313" key="2">
    <source>
        <dbReference type="Proteomes" id="UP001519460"/>
    </source>
</evidence>
<sequence>MRRRKVDCTFILSIEKQSDEIRSRQFSSQTNPRVKIWPRRTARSAVTCLHWSLPGASNSRQADDVSYGPCPLSPLIGSCDFCRFVSVRFGDGIKSASVCGVTNQTPCNLREKGANGGCRL</sequence>
<organism evidence="1 2">
    <name type="scientific">Batillaria attramentaria</name>
    <dbReference type="NCBI Taxonomy" id="370345"/>
    <lineage>
        <taxon>Eukaryota</taxon>
        <taxon>Metazoa</taxon>
        <taxon>Spiralia</taxon>
        <taxon>Lophotrochozoa</taxon>
        <taxon>Mollusca</taxon>
        <taxon>Gastropoda</taxon>
        <taxon>Caenogastropoda</taxon>
        <taxon>Sorbeoconcha</taxon>
        <taxon>Cerithioidea</taxon>
        <taxon>Batillariidae</taxon>
        <taxon>Batillaria</taxon>
    </lineage>
</organism>
<accession>A0ABD0LDL9</accession>
<name>A0ABD0LDL9_9CAEN</name>
<dbReference type="AlphaFoldDB" id="A0ABD0LDL9"/>
<reference evidence="1 2" key="1">
    <citation type="journal article" date="2023" name="Sci. Data">
        <title>Genome assembly of the Korean intertidal mud-creeper Batillaria attramentaria.</title>
        <authorList>
            <person name="Patra A.K."/>
            <person name="Ho P.T."/>
            <person name="Jun S."/>
            <person name="Lee S.J."/>
            <person name="Kim Y."/>
            <person name="Won Y.J."/>
        </authorList>
    </citation>
    <scope>NUCLEOTIDE SEQUENCE [LARGE SCALE GENOMIC DNA]</scope>
    <source>
        <strain evidence="1">Wonlab-2016</strain>
    </source>
</reference>
<dbReference type="EMBL" id="JACVVK020000057">
    <property type="protein sequence ID" value="KAK7497569.1"/>
    <property type="molecule type" value="Genomic_DNA"/>
</dbReference>
<keyword evidence="2" id="KW-1185">Reference proteome</keyword>
<protein>
    <submittedName>
        <fullName evidence="1">Uncharacterized protein</fullName>
    </submittedName>
</protein>
<comment type="caution">
    <text evidence="1">The sequence shown here is derived from an EMBL/GenBank/DDBJ whole genome shotgun (WGS) entry which is preliminary data.</text>
</comment>
<dbReference type="Proteomes" id="UP001519460">
    <property type="component" value="Unassembled WGS sequence"/>
</dbReference>
<gene>
    <name evidence="1" type="ORF">BaRGS_00011209</name>
</gene>
<proteinExistence type="predicted"/>
<evidence type="ECO:0000313" key="1">
    <source>
        <dbReference type="EMBL" id="KAK7497569.1"/>
    </source>
</evidence>